<evidence type="ECO:0000259" key="1">
    <source>
        <dbReference type="Pfam" id="PF12973"/>
    </source>
</evidence>
<dbReference type="EMBL" id="QTJR01000016">
    <property type="protein sequence ID" value="RDY65614.1"/>
    <property type="molecule type" value="Genomic_DNA"/>
</dbReference>
<comment type="caution">
    <text evidence="2">The sequence shown here is derived from an EMBL/GenBank/DDBJ whole genome shotgun (WGS) entry which is preliminary data.</text>
</comment>
<sequence length="155" mass="16685">MTARQCPIDDFLPARVAAGGDTPWIPMSAEKSWKPLRFLAGGRGFVELLRMAPGAIMPLHRHTGEIHAYNLAGTRTLCTGEVIGPGDYVYEPPGNTDWWRVTGDAEMTALVVVIGAVEFLGPGGVVTSRADAHSQRHAYEAWCAESGLPVLDLAE</sequence>
<protein>
    <submittedName>
        <fullName evidence="2">Cupin domain-containing protein</fullName>
    </submittedName>
</protein>
<dbReference type="Pfam" id="PF12973">
    <property type="entry name" value="Cupin_7"/>
    <property type="match status" value="1"/>
</dbReference>
<dbReference type="InterPro" id="IPR011051">
    <property type="entry name" value="RmlC_Cupin_sf"/>
</dbReference>
<dbReference type="SUPFAM" id="SSF51182">
    <property type="entry name" value="RmlC-like cupins"/>
    <property type="match status" value="1"/>
</dbReference>
<dbReference type="AlphaFoldDB" id="A0A3D8V8B5"/>
<dbReference type="Gene3D" id="2.60.120.10">
    <property type="entry name" value="Jelly Rolls"/>
    <property type="match status" value="1"/>
</dbReference>
<organism evidence="2 3">
    <name type="scientific">Lysobacter soli</name>
    <dbReference type="NCBI Taxonomy" id="453783"/>
    <lineage>
        <taxon>Bacteria</taxon>
        <taxon>Pseudomonadati</taxon>
        <taxon>Pseudomonadota</taxon>
        <taxon>Gammaproteobacteria</taxon>
        <taxon>Lysobacterales</taxon>
        <taxon>Lysobacteraceae</taxon>
        <taxon>Lysobacter</taxon>
    </lineage>
</organism>
<dbReference type="RefSeq" id="WP_115844400.1">
    <property type="nucleotide sequence ID" value="NZ_CP183976.1"/>
</dbReference>
<dbReference type="InterPro" id="IPR014710">
    <property type="entry name" value="RmlC-like_jellyroll"/>
</dbReference>
<gene>
    <name evidence="2" type="ORF">DX912_16735</name>
</gene>
<reference evidence="2 3" key="1">
    <citation type="submission" date="2018-08" db="EMBL/GenBank/DDBJ databases">
        <title>Lysobacter soli KCTC 22011, whole genome shotgun sequence.</title>
        <authorList>
            <person name="Zhang X."/>
            <person name="Feng G."/>
            <person name="Zhu H."/>
        </authorList>
    </citation>
    <scope>NUCLEOTIDE SEQUENCE [LARGE SCALE GENOMIC DNA]</scope>
    <source>
        <strain evidence="2 3">KCTC 22011</strain>
    </source>
</reference>
<dbReference type="InterPro" id="IPR025979">
    <property type="entry name" value="ChrR-like_cupin_dom"/>
</dbReference>
<proteinExistence type="predicted"/>
<feature type="domain" description="ChrR-like cupin" evidence="1">
    <location>
        <begin position="20"/>
        <end position="96"/>
    </location>
</feature>
<keyword evidence="3" id="KW-1185">Reference proteome</keyword>
<dbReference type="Proteomes" id="UP000256829">
    <property type="component" value="Unassembled WGS sequence"/>
</dbReference>
<evidence type="ECO:0000313" key="2">
    <source>
        <dbReference type="EMBL" id="RDY65614.1"/>
    </source>
</evidence>
<accession>A0A3D8V8B5</accession>
<evidence type="ECO:0000313" key="3">
    <source>
        <dbReference type="Proteomes" id="UP000256829"/>
    </source>
</evidence>
<name>A0A3D8V8B5_9GAMM</name>